<evidence type="ECO:0000313" key="3">
    <source>
        <dbReference type="EMBL" id="RLP73229.1"/>
    </source>
</evidence>
<dbReference type="AlphaFoldDB" id="A0A3L6ZZ70"/>
<feature type="transmembrane region" description="Helical" evidence="1">
    <location>
        <begin position="112"/>
        <end position="136"/>
    </location>
</feature>
<evidence type="ECO:0000256" key="1">
    <source>
        <dbReference type="SAM" id="Phobius"/>
    </source>
</evidence>
<sequence length="143" mass="14383">MATRLLGVGILLFGALYLALAAQLPMHTLAGPGAGFFPVAVGVLLIASGAVAVFARGVLHLEPTSRLGLAKVAATLAGLFAFCALLPVLGYLASAVLLCVAALRLFGTSWRASLAIGGALALVTWAIFVPLLGLTLPAGSLFS</sequence>
<feature type="domain" description="DUF1468" evidence="2">
    <location>
        <begin position="5"/>
        <end position="137"/>
    </location>
</feature>
<dbReference type="Pfam" id="PF07331">
    <property type="entry name" value="TctB"/>
    <property type="match status" value="1"/>
</dbReference>
<dbReference type="OrthoDB" id="5186924at2"/>
<keyword evidence="4" id="KW-1185">Reference proteome</keyword>
<dbReference type="InterPro" id="IPR009936">
    <property type="entry name" value="DUF1468"/>
</dbReference>
<gene>
    <name evidence="3" type="ORF">D9R14_20515</name>
</gene>
<dbReference type="RefSeq" id="WP_121625228.1">
    <property type="nucleotide sequence ID" value="NZ_JACIIW010000002.1"/>
</dbReference>
<name>A0A3L6ZZ70_9HYPH</name>
<proteinExistence type="predicted"/>
<evidence type="ECO:0000313" key="4">
    <source>
        <dbReference type="Proteomes" id="UP000269692"/>
    </source>
</evidence>
<dbReference type="Proteomes" id="UP000269692">
    <property type="component" value="Unassembled WGS sequence"/>
</dbReference>
<organism evidence="3 4">
    <name type="scientific">Xanthobacter tagetidis</name>
    <dbReference type="NCBI Taxonomy" id="60216"/>
    <lineage>
        <taxon>Bacteria</taxon>
        <taxon>Pseudomonadati</taxon>
        <taxon>Pseudomonadota</taxon>
        <taxon>Alphaproteobacteria</taxon>
        <taxon>Hyphomicrobiales</taxon>
        <taxon>Xanthobacteraceae</taxon>
        <taxon>Xanthobacter</taxon>
    </lineage>
</organism>
<keyword evidence="1" id="KW-0472">Membrane</keyword>
<comment type="caution">
    <text evidence="3">The sequence shown here is derived from an EMBL/GenBank/DDBJ whole genome shotgun (WGS) entry which is preliminary data.</text>
</comment>
<feature type="transmembrane region" description="Helical" evidence="1">
    <location>
        <begin position="79"/>
        <end position="106"/>
    </location>
</feature>
<keyword evidence="1" id="KW-1133">Transmembrane helix</keyword>
<dbReference type="EMBL" id="RCTF01000023">
    <property type="protein sequence ID" value="RLP73229.1"/>
    <property type="molecule type" value="Genomic_DNA"/>
</dbReference>
<accession>A0A3L6ZZ70</accession>
<reference evidence="3 4" key="1">
    <citation type="submission" date="2018-10" db="EMBL/GenBank/DDBJ databases">
        <title>Xanthobacter tagetidis genome sequencing and assembly.</title>
        <authorList>
            <person name="Maclea K.S."/>
            <person name="Goen A.E."/>
            <person name="Fatima S.A."/>
        </authorList>
    </citation>
    <scope>NUCLEOTIDE SEQUENCE [LARGE SCALE GENOMIC DNA]</scope>
    <source>
        <strain evidence="3 4">ATCC 700314</strain>
    </source>
</reference>
<feature type="transmembrane region" description="Helical" evidence="1">
    <location>
        <begin position="37"/>
        <end position="59"/>
    </location>
</feature>
<protein>
    <submittedName>
        <fullName evidence="3">Tripartite tricarboxylate transporter TctB family protein</fullName>
    </submittedName>
</protein>
<keyword evidence="1" id="KW-0812">Transmembrane</keyword>
<evidence type="ECO:0000259" key="2">
    <source>
        <dbReference type="Pfam" id="PF07331"/>
    </source>
</evidence>